<dbReference type="Proteomes" id="UP001165367">
    <property type="component" value="Unassembled WGS sequence"/>
</dbReference>
<comment type="caution">
    <text evidence="2">The sequence shown here is derived from an EMBL/GenBank/DDBJ whole genome shotgun (WGS) entry which is preliminary data.</text>
</comment>
<accession>A0ABS9KTF8</accession>
<feature type="chain" id="PRO_5045051252" description="Lipoprotein" evidence="1">
    <location>
        <begin position="17"/>
        <end position="74"/>
    </location>
</feature>
<dbReference type="RefSeq" id="WP_237873565.1">
    <property type="nucleotide sequence ID" value="NZ_JAKLTR010000009.1"/>
</dbReference>
<name>A0ABS9KTF8_9BACT</name>
<evidence type="ECO:0000313" key="3">
    <source>
        <dbReference type="Proteomes" id="UP001165367"/>
    </source>
</evidence>
<proteinExistence type="predicted"/>
<gene>
    <name evidence="2" type="ORF">LZZ85_15045</name>
</gene>
<protein>
    <recommendedName>
        <fullName evidence="4">Lipoprotein</fullName>
    </recommendedName>
</protein>
<reference evidence="2" key="1">
    <citation type="submission" date="2022-01" db="EMBL/GenBank/DDBJ databases">
        <authorList>
            <person name="Jo J.-H."/>
            <person name="Im W.-T."/>
        </authorList>
    </citation>
    <scope>NUCLEOTIDE SEQUENCE</scope>
    <source>
        <strain evidence="2">NA20</strain>
    </source>
</reference>
<evidence type="ECO:0008006" key="4">
    <source>
        <dbReference type="Google" id="ProtNLM"/>
    </source>
</evidence>
<organism evidence="2 3">
    <name type="scientific">Terrimonas ginsenosidimutans</name>
    <dbReference type="NCBI Taxonomy" id="2908004"/>
    <lineage>
        <taxon>Bacteria</taxon>
        <taxon>Pseudomonadati</taxon>
        <taxon>Bacteroidota</taxon>
        <taxon>Chitinophagia</taxon>
        <taxon>Chitinophagales</taxon>
        <taxon>Chitinophagaceae</taxon>
        <taxon>Terrimonas</taxon>
    </lineage>
</organism>
<sequence>MKKVFAMLAIAAVVVACNNESATSAEDAAKKTADSIRVADSVAAEQAKAAATQAADTLKAAADSLKAAADSLKK</sequence>
<keyword evidence="1" id="KW-0732">Signal</keyword>
<evidence type="ECO:0000313" key="2">
    <source>
        <dbReference type="EMBL" id="MCG2615616.1"/>
    </source>
</evidence>
<keyword evidence="3" id="KW-1185">Reference proteome</keyword>
<evidence type="ECO:0000256" key="1">
    <source>
        <dbReference type="SAM" id="SignalP"/>
    </source>
</evidence>
<dbReference type="PROSITE" id="PS51257">
    <property type="entry name" value="PROKAR_LIPOPROTEIN"/>
    <property type="match status" value="1"/>
</dbReference>
<dbReference type="EMBL" id="JAKLTR010000009">
    <property type="protein sequence ID" value="MCG2615616.1"/>
    <property type="molecule type" value="Genomic_DNA"/>
</dbReference>
<feature type="signal peptide" evidence="1">
    <location>
        <begin position="1"/>
        <end position="16"/>
    </location>
</feature>